<dbReference type="SUPFAM" id="SSF54695">
    <property type="entry name" value="POZ domain"/>
    <property type="match status" value="1"/>
</dbReference>
<gene>
    <name evidence="2" type="ORF">niasHT_027793</name>
</gene>
<dbReference type="Pfam" id="PF00651">
    <property type="entry name" value="BTB"/>
    <property type="match status" value="1"/>
</dbReference>
<dbReference type="Gene3D" id="3.30.710.10">
    <property type="entry name" value="Potassium Channel Kv1.1, Chain A"/>
    <property type="match status" value="1"/>
</dbReference>
<dbReference type="EMBL" id="JBICBT010000985">
    <property type="protein sequence ID" value="KAL3089423.1"/>
    <property type="molecule type" value="Genomic_DNA"/>
</dbReference>
<reference evidence="2 3" key="1">
    <citation type="submission" date="2024-10" db="EMBL/GenBank/DDBJ databases">
        <authorList>
            <person name="Kim D."/>
        </authorList>
    </citation>
    <scope>NUCLEOTIDE SEQUENCE [LARGE SCALE GENOMIC DNA]</scope>
    <source>
        <strain evidence="2">BH-2024</strain>
    </source>
</reference>
<comment type="caution">
    <text evidence="2">The sequence shown here is derived from an EMBL/GenBank/DDBJ whole genome shotgun (WGS) entry which is preliminary data.</text>
</comment>
<feature type="domain" description="BTB" evidence="1">
    <location>
        <begin position="17"/>
        <end position="72"/>
    </location>
</feature>
<proteinExistence type="predicted"/>
<dbReference type="AlphaFoldDB" id="A0ABD2JG33"/>
<dbReference type="Proteomes" id="UP001620626">
    <property type="component" value="Unassembled WGS sequence"/>
</dbReference>
<accession>A0ABD2JG33</accession>
<protein>
    <recommendedName>
        <fullName evidence="1">BTB domain-containing protein</fullName>
    </recommendedName>
</protein>
<sequence>MFRFDEKNSNFGGVENPVEVPDVEAAAFKVMLRFIYTDGLSGLNGDNAMAVLYAARKYGIDALADPCLQFPISTQQNAGDFRVFGVGSNVRRLDHLFGQKLGTAPIDDQMHPIAWPNGAWSAAAIAAFIFPTTLGS</sequence>
<evidence type="ECO:0000313" key="2">
    <source>
        <dbReference type="EMBL" id="KAL3089423.1"/>
    </source>
</evidence>
<evidence type="ECO:0000259" key="1">
    <source>
        <dbReference type="Pfam" id="PF00651"/>
    </source>
</evidence>
<name>A0ABD2JG33_9BILA</name>
<dbReference type="PANTHER" id="PTHR45774">
    <property type="entry name" value="BTB/POZ DOMAIN-CONTAINING"/>
    <property type="match status" value="1"/>
</dbReference>
<keyword evidence="3" id="KW-1185">Reference proteome</keyword>
<evidence type="ECO:0000313" key="3">
    <source>
        <dbReference type="Proteomes" id="UP001620626"/>
    </source>
</evidence>
<dbReference type="InterPro" id="IPR011333">
    <property type="entry name" value="SKP1/BTB/POZ_sf"/>
</dbReference>
<dbReference type="PANTHER" id="PTHR45774:SF3">
    <property type="entry name" value="BTB (POZ) DOMAIN-CONTAINING 2B-RELATED"/>
    <property type="match status" value="1"/>
</dbReference>
<dbReference type="InterPro" id="IPR000210">
    <property type="entry name" value="BTB/POZ_dom"/>
</dbReference>
<organism evidence="2 3">
    <name type="scientific">Heterodera trifolii</name>
    <dbReference type="NCBI Taxonomy" id="157864"/>
    <lineage>
        <taxon>Eukaryota</taxon>
        <taxon>Metazoa</taxon>
        <taxon>Ecdysozoa</taxon>
        <taxon>Nematoda</taxon>
        <taxon>Chromadorea</taxon>
        <taxon>Rhabditida</taxon>
        <taxon>Tylenchina</taxon>
        <taxon>Tylenchomorpha</taxon>
        <taxon>Tylenchoidea</taxon>
        <taxon>Heteroderidae</taxon>
        <taxon>Heteroderinae</taxon>
        <taxon>Heterodera</taxon>
    </lineage>
</organism>